<dbReference type="EMBL" id="PQNY01000070">
    <property type="protein sequence ID" value="POS00539.1"/>
    <property type="molecule type" value="Genomic_DNA"/>
</dbReference>
<accession>A0A2S4N466</accession>
<dbReference type="SUPFAM" id="SSF52540">
    <property type="entry name" value="P-loop containing nucleoside triphosphate hydrolases"/>
    <property type="match status" value="1"/>
</dbReference>
<evidence type="ECO:0000313" key="2">
    <source>
        <dbReference type="EMBL" id="POS00539.1"/>
    </source>
</evidence>
<reference evidence="2 3" key="1">
    <citation type="submission" date="2018-01" db="EMBL/GenBank/DDBJ databases">
        <title>Genomic Encyclopedia of Type Strains, Phase I: the one thousand microbial genomes (KMG-I) project.</title>
        <authorList>
            <person name="Goeker M."/>
        </authorList>
    </citation>
    <scope>NUCLEOTIDE SEQUENCE [LARGE SCALE GENOMIC DNA]</scope>
    <source>
        <strain evidence="2 3">DSM 17960</strain>
    </source>
</reference>
<name>A0A2S4N466_9FLAO</name>
<dbReference type="Pfam" id="PF13304">
    <property type="entry name" value="AAA_21"/>
    <property type="match status" value="1"/>
</dbReference>
<dbReference type="GO" id="GO:0016887">
    <property type="term" value="F:ATP hydrolysis activity"/>
    <property type="evidence" value="ECO:0007669"/>
    <property type="project" value="InterPro"/>
</dbReference>
<dbReference type="RefSeq" id="WP_103727233.1">
    <property type="nucleotide sequence ID" value="NZ_PQNY01000070.1"/>
</dbReference>
<dbReference type="AlphaFoldDB" id="A0A2S4N466"/>
<dbReference type="PANTHER" id="PTHR40396">
    <property type="entry name" value="ATPASE-LIKE PROTEIN"/>
    <property type="match status" value="1"/>
</dbReference>
<dbReference type="Gene3D" id="3.40.50.300">
    <property type="entry name" value="P-loop containing nucleotide triphosphate hydrolases"/>
    <property type="match status" value="1"/>
</dbReference>
<dbReference type="InterPro" id="IPR003959">
    <property type="entry name" value="ATPase_AAA_core"/>
</dbReference>
<sequence length="424" mass="49223">MIQEFSVQNFLSFKDKQTISFTATSDKTLSDELIFEPKSGVKLLKMIVIYGANASGKSNLLQAIQSLWMIIFSPFDKEDEKIGLFQPFELTKNEPTQYHIIFWVNGKKYEYELIHNGTSILYEKMKYTSDGGVLSEMYVRNFGEPIQFGSTLKMKAKQRDDFNKDTLHNHTVLSTLNKKNINAPLVMKELYDWIKNNVHELNVHQDSEKIAEQAESNPEIKSLILELLNKADFNISDFNLVDFKIPKDIRNKIQDDNELSEAIKERLLKPQKQIVFLHETESEKFQISFGMESSGTQTYFRLARLLYDLKKGENILMEDELEDSLHYDLLLHYLQTYLQASCNSQLIFATHNQLLLDENWMIRRDMVWFVEKERSTSKSILYRASDMGIHKNLSLLNAYRIGKLGAKPLLGSTFLNSGKYEAEN</sequence>
<evidence type="ECO:0000313" key="3">
    <source>
        <dbReference type="Proteomes" id="UP000237056"/>
    </source>
</evidence>
<protein>
    <recommendedName>
        <fullName evidence="1">ATPase AAA-type core domain-containing protein</fullName>
    </recommendedName>
</protein>
<comment type="caution">
    <text evidence="2">The sequence shown here is derived from an EMBL/GenBank/DDBJ whole genome shotgun (WGS) entry which is preliminary data.</text>
</comment>
<dbReference type="OrthoDB" id="9809324at2"/>
<dbReference type="InterPro" id="IPR027417">
    <property type="entry name" value="P-loop_NTPase"/>
</dbReference>
<dbReference type="GO" id="GO:0005524">
    <property type="term" value="F:ATP binding"/>
    <property type="evidence" value="ECO:0007669"/>
    <property type="project" value="InterPro"/>
</dbReference>
<feature type="domain" description="ATPase AAA-type core" evidence="1">
    <location>
        <begin position="47"/>
        <end position="357"/>
    </location>
</feature>
<dbReference type="PANTHER" id="PTHR40396:SF1">
    <property type="entry name" value="ATPASE AAA-TYPE CORE DOMAIN-CONTAINING PROTEIN"/>
    <property type="match status" value="1"/>
</dbReference>
<dbReference type="Proteomes" id="UP000237056">
    <property type="component" value="Unassembled WGS sequence"/>
</dbReference>
<gene>
    <name evidence="2" type="ORF">Q361_1702</name>
</gene>
<keyword evidence="3" id="KW-1185">Reference proteome</keyword>
<organism evidence="2 3">
    <name type="scientific">Flavobacterium croceum DSM 17960</name>
    <dbReference type="NCBI Taxonomy" id="1121886"/>
    <lineage>
        <taxon>Bacteria</taxon>
        <taxon>Pseudomonadati</taxon>
        <taxon>Bacteroidota</taxon>
        <taxon>Flavobacteriia</taxon>
        <taxon>Flavobacteriales</taxon>
        <taxon>Flavobacteriaceae</taxon>
        <taxon>Flavobacterium</taxon>
    </lineage>
</organism>
<proteinExistence type="predicted"/>
<evidence type="ECO:0000259" key="1">
    <source>
        <dbReference type="Pfam" id="PF13304"/>
    </source>
</evidence>